<reference evidence="1 2" key="1">
    <citation type="submission" date="2021-01" db="EMBL/GenBank/DDBJ databases">
        <title>Whole genome shotgun sequence of Catellatospora bangladeshensis NBRC 107357.</title>
        <authorList>
            <person name="Komaki H."/>
            <person name="Tamura T."/>
        </authorList>
    </citation>
    <scope>NUCLEOTIDE SEQUENCE [LARGE SCALE GENOMIC DNA]</scope>
    <source>
        <strain evidence="1 2">NBRC 107357</strain>
    </source>
</reference>
<dbReference type="InterPro" id="IPR034660">
    <property type="entry name" value="DinB/YfiT-like"/>
</dbReference>
<accession>A0A8J3JGU1</accession>
<sequence length="186" mass="20475">MHPAAATGIMVAMTWTAPQAQRSSEPYVADERAMLEGWLDWHRGTLLHKCAGLTGEQLAQAPVPPSGLSLLGLVRHMADVERTWFRSRVLGEQVAPLYSHPDGRSGAAFDLADPARAEEDFAILAAEVDACRAAVAGVPLEHTFRHDRTGETMSLRWVYVHMIEEYARHNGHADLIRERIDGATGE</sequence>
<dbReference type="AlphaFoldDB" id="A0A8J3JGU1"/>
<dbReference type="InterPro" id="IPR007061">
    <property type="entry name" value="MST-like"/>
</dbReference>
<gene>
    <name evidence="1" type="ORF">Cba03nite_15910</name>
</gene>
<evidence type="ECO:0000313" key="1">
    <source>
        <dbReference type="EMBL" id="GIF80242.1"/>
    </source>
</evidence>
<evidence type="ECO:0008006" key="3">
    <source>
        <dbReference type="Google" id="ProtNLM"/>
    </source>
</evidence>
<keyword evidence="2" id="KW-1185">Reference proteome</keyword>
<name>A0A8J3JGU1_9ACTN</name>
<dbReference type="SUPFAM" id="SSF109854">
    <property type="entry name" value="DinB/YfiT-like putative metalloenzymes"/>
    <property type="match status" value="1"/>
</dbReference>
<dbReference type="Gene3D" id="1.20.120.450">
    <property type="entry name" value="dinb family like domain"/>
    <property type="match status" value="1"/>
</dbReference>
<dbReference type="Proteomes" id="UP000601223">
    <property type="component" value="Unassembled WGS sequence"/>
</dbReference>
<protein>
    <recommendedName>
        <fullName evidence="3">DinB family protein</fullName>
    </recommendedName>
</protein>
<dbReference type="EMBL" id="BONF01000009">
    <property type="protein sequence ID" value="GIF80242.1"/>
    <property type="molecule type" value="Genomic_DNA"/>
</dbReference>
<proteinExistence type="predicted"/>
<dbReference type="Pfam" id="PF04978">
    <property type="entry name" value="MST"/>
    <property type="match status" value="1"/>
</dbReference>
<evidence type="ECO:0000313" key="2">
    <source>
        <dbReference type="Proteomes" id="UP000601223"/>
    </source>
</evidence>
<comment type="caution">
    <text evidence="1">The sequence shown here is derived from an EMBL/GenBank/DDBJ whole genome shotgun (WGS) entry which is preliminary data.</text>
</comment>
<organism evidence="1 2">
    <name type="scientific">Catellatospora bangladeshensis</name>
    <dbReference type="NCBI Taxonomy" id="310355"/>
    <lineage>
        <taxon>Bacteria</taxon>
        <taxon>Bacillati</taxon>
        <taxon>Actinomycetota</taxon>
        <taxon>Actinomycetes</taxon>
        <taxon>Micromonosporales</taxon>
        <taxon>Micromonosporaceae</taxon>
        <taxon>Catellatospora</taxon>
    </lineage>
</organism>